<dbReference type="HOGENOM" id="CLU_1970301_0_0_1"/>
<reference evidence="1 2" key="1">
    <citation type="submission" date="2015-01" db="EMBL/GenBank/DDBJ databases">
        <title>The Genome Sequence of Cladophialophora immunda CBS83496.</title>
        <authorList>
            <consortium name="The Broad Institute Genomics Platform"/>
            <person name="Cuomo C."/>
            <person name="de Hoog S."/>
            <person name="Gorbushina A."/>
            <person name="Stielow B."/>
            <person name="Teixiera M."/>
            <person name="Abouelleil A."/>
            <person name="Chapman S.B."/>
            <person name="Priest M."/>
            <person name="Young S.K."/>
            <person name="Wortman J."/>
            <person name="Nusbaum C."/>
            <person name="Birren B."/>
        </authorList>
    </citation>
    <scope>NUCLEOTIDE SEQUENCE [LARGE SCALE GENOMIC DNA]</scope>
    <source>
        <strain evidence="1 2">CBS 83496</strain>
    </source>
</reference>
<evidence type="ECO:0000313" key="2">
    <source>
        <dbReference type="Proteomes" id="UP000054466"/>
    </source>
</evidence>
<keyword evidence="2" id="KW-1185">Reference proteome</keyword>
<gene>
    <name evidence="1" type="ORF">PV07_04709</name>
</gene>
<accession>A0A0D1ZLK3</accession>
<dbReference type="OrthoDB" id="4122726at2759"/>
<dbReference type="VEuPathDB" id="FungiDB:PV07_04709"/>
<dbReference type="GeneID" id="27343903"/>
<proteinExistence type="predicted"/>
<organism evidence="1 2">
    <name type="scientific">Cladophialophora immunda</name>
    <dbReference type="NCBI Taxonomy" id="569365"/>
    <lineage>
        <taxon>Eukaryota</taxon>
        <taxon>Fungi</taxon>
        <taxon>Dikarya</taxon>
        <taxon>Ascomycota</taxon>
        <taxon>Pezizomycotina</taxon>
        <taxon>Eurotiomycetes</taxon>
        <taxon>Chaetothyriomycetidae</taxon>
        <taxon>Chaetothyriales</taxon>
        <taxon>Herpotrichiellaceae</taxon>
        <taxon>Cladophialophora</taxon>
    </lineage>
</organism>
<dbReference type="Proteomes" id="UP000054466">
    <property type="component" value="Unassembled WGS sequence"/>
</dbReference>
<dbReference type="AlphaFoldDB" id="A0A0D1ZLK3"/>
<dbReference type="RefSeq" id="XP_016249062.1">
    <property type="nucleotide sequence ID" value="XM_016391543.1"/>
</dbReference>
<dbReference type="EMBL" id="KN847042">
    <property type="protein sequence ID" value="KIW28846.1"/>
    <property type="molecule type" value="Genomic_DNA"/>
</dbReference>
<sequence length="127" mass="14613">MAYQSRYHIAAVRNRRLWKQKLAQNDGAGYLGGKEPRARKERYDLPKNGQLVAGDSQENHNITQDIRLHDVKALLNLQSEQLLKLAVCENCGLEPAGEKERIVQEQAWKEILCPTEEILKTIHNQLR</sequence>
<evidence type="ECO:0000313" key="1">
    <source>
        <dbReference type="EMBL" id="KIW28846.1"/>
    </source>
</evidence>
<protein>
    <submittedName>
        <fullName evidence="1">Uncharacterized protein</fullName>
    </submittedName>
</protein>
<name>A0A0D1ZLK3_9EURO</name>